<protein>
    <submittedName>
        <fullName evidence="6">AraC family transcriptional regulator</fullName>
    </submittedName>
</protein>
<evidence type="ECO:0000256" key="2">
    <source>
        <dbReference type="ARBA" id="ARBA00023125"/>
    </source>
</evidence>
<evidence type="ECO:0000259" key="5">
    <source>
        <dbReference type="PROSITE" id="PS01124"/>
    </source>
</evidence>
<dbReference type="PROSITE" id="PS00041">
    <property type="entry name" value="HTH_ARAC_FAMILY_1"/>
    <property type="match status" value="1"/>
</dbReference>
<proteinExistence type="predicted"/>
<dbReference type="InterPro" id="IPR050204">
    <property type="entry name" value="AraC_XylS_family_regulators"/>
</dbReference>
<dbReference type="InterPro" id="IPR018062">
    <property type="entry name" value="HTH_AraC-typ_CS"/>
</dbReference>
<dbReference type="AlphaFoldDB" id="A0A9X2YJS5"/>
<dbReference type="PANTHER" id="PTHR46796:SF12">
    <property type="entry name" value="HTH-TYPE DNA-BINDING TRANSCRIPTIONAL ACTIVATOR EUTR"/>
    <property type="match status" value="1"/>
</dbReference>
<dbReference type="Proteomes" id="UP001141629">
    <property type="component" value="Unassembled WGS sequence"/>
</dbReference>
<dbReference type="GO" id="GO:0003700">
    <property type="term" value="F:DNA-binding transcription factor activity"/>
    <property type="evidence" value="ECO:0007669"/>
    <property type="project" value="InterPro"/>
</dbReference>
<keyword evidence="7" id="KW-1185">Reference proteome</keyword>
<feature type="region of interest" description="Disordered" evidence="4">
    <location>
        <begin position="313"/>
        <end position="344"/>
    </location>
</feature>
<keyword evidence="2" id="KW-0238">DNA-binding</keyword>
<keyword evidence="1" id="KW-0805">Transcription regulation</keyword>
<dbReference type="InterPro" id="IPR009057">
    <property type="entry name" value="Homeodomain-like_sf"/>
</dbReference>
<dbReference type="InterPro" id="IPR035418">
    <property type="entry name" value="AraC-bd_2"/>
</dbReference>
<evidence type="ECO:0000313" key="6">
    <source>
        <dbReference type="EMBL" id="MCV7420582.1"/>
    </source>
</evidence>
<reference evidence="6" key="2">
    <citation type="journal article" date="2022" name="BMC Genomics">
        <title>Comparative genome analysis of mycobacteria focusing on tRNA and non-coding RNA.</title>
        <authorList>
            <person name="Behra P.R.K."/>
            <person name="Pettersson B.M.F."/>
            <person name="Ramesh M."/>
            <person name="Das S."/>
            <person name="Dasgupta S."/>
            <person name="Kirsebom L.A."/>
        </authorList>
    </citation>
    <scope>NUCLEOTIDE SEQUENCE</scope>
    <source>
        <strain evidence="6">DSM 44838</strain>
    </source>
</reference>
<dbReference type="PROSITE" id="PS01124">
    <property type="entry name" value="HTH_ARAC_FAMILY_2"/>
    <property type="match status" value="1"/>
</dbReference>
<dbReference type="SUPFAM" id="SSF46689">
    <property type="entry name" value="Homeodomain-like"/>
    <property type="match status" value="1"/>
</dbReference>
<sequence>MTDAPFGQAAEIETTDVDVATDALRHFYVAADLDPVGDTAVMMQMKALQLPMVTVGSVGFGVDIEIRAEDVTAYYIDAPLSGSAMNRWRDGESLHTTAGAVAVFTPGTPCQLDWSADCDQLCVKVDESQMRSQLEAMLNRTVYQRITFDRHFDLESAAARDWYYLVRLLGRQAWQPGGLLNHPLAVGNLQLLLIQGLLQMQHHNFADALSARDSPAGAAVTKRAIDLMNADPQKPWTTAQLASATGVSARALQRAFDRSGHPSPMAYLRRLRLERVHAELLSHSPDSATVTTVATRWGFLHLGRFAGQYRQQYGQSPSHTLRLGGRPHRPSLAPGAGAVEPTPG</sequence>
<dbReference type="PANTHER" id="PTHR46796">
    <property type="entry name" value="HTH-TYPE TRANSCRIPTIONAL ACTIVATOR RHAS-RELATED"/>
    <property type="match status" value="1"/>
</dbReference>
<reference evidence="6" key="1">
    <citation type="submission" date="2020-07" db="EMBL/GenBank/DDBJ databases">
        <authorList>
            <person name="Pettersson B.M.F."/>
            <person name="Behra P.R.K."/>
            <person name="Ramesh M."/>
            <person name="Das S."/>
            <person name="Dasgupta S."/>
            <person name="Kirsebom L.A."/>
        </authorList>
    </citation>
    <scope>NUCLEOTIDE SEQUENCE</scope>
    <source>
        <strain evidence="6">DSM 44838</strain>
    </source>
</reference>
<evidence type="ECO:0000256" key="4">
    <source>
        <dbReference type="SAM" id="MobiDB-lite"/>
    </source>
</evidence>
<accession>A0A9X2YJS5</accession>
<dbReference type="Gene3D" id="1.10.10.60">
    <property type="entry name" value="Homeodomain-like"/>
    <property type="match status" value="1"/>
</dbReference>
<dbReference type="InterPro" id="IPR018060">
    <property type="entry name" value="HTH_AraC"/>
</dbReference>
<dbReference type="GO" id="GO:0043565">
    <property type="term" value="F:sequence-specific DNA binding"/>
    <property type="evidence" value="ECO:0007669"/>
    <property type="project" value="InterPro"/>
</dbReference>
<evidence type="ECO:0000256" key="1">
    <source>
        <dbReference type="ARBA" id="ARBA00023015"/>
    </source>
</evidence>
<keyword evidence="3" id="KW-0804">Transcription</keyword>
<name>A0A9X2YJS5_9MYCO</name>
<dbReference type="Pfam" id="PF12833">
    <property type="entry name" value="HTH_18"/>
    <property type="match status" value="1"/>
</dbReference>
<feature type="domain" description="HTH araC/xylS-type" evidence="5">
    <location>
        <begin position="222"/>
        <end position="323"/>
    </location>
</feature>
<gene>
    <name evidence="6" type="ORF">H7K45_08520</name>
</gene>
<dbReference type="RefSeq" id="WP_263995365.1">
    <property type="nucleotide sequence ID" value="NZ_JACKVK010000005.1"/>
</dbReference>
<evidence type="ECO:0000256" key="3">
    <source>
        <dbReference type="ARBA" id="ARBA00023163"/>
    </source>
</evidence>
<organism evidence="6 7">
    <name type="scientific">Mycobacterium yunnanensis</name>
    <dbReference type="NCBI Taxonomy" id="368477"/>
    <lineage>
        <taxon>Bacteria</taxon>
        <taxon>Bacillati</taxon>
        <taxon>Actinomycetota</taxon>
        <taxon>Actinomycetes</taxon>
        <taxon>Mycobacteriales</taxon>
        <taxon>Mycobacteriaceae</taxon>
        <taxon>Mycobacterium</taxon>
    </lineage>
</organism>
<evidence type="ECO:0000313" key="7">
    <source>
        <dbReference type="Proteomes" id="UP001141629"/>
    </source>
</evidence>
<dbReference type="Pfam" id="PF14525">
    <property type="entry name" value="AraC_binding_2"/>
    <property type="match status" value="1"/>
</dbReference>
<dbReference type="EMBL" id="JACKVK010000005">
    <property type="protein sequence ID" value="MCV7420582.1"/>
    <property type="molecule type" value="Genomic_DNA"/>
</dbReference>
<dbReference type="SMART" id="SM00342">
    <property type="entry name" value="HTH_ARAC"/>
    <property type="match status" value="1"/>
</dbReference>
<comment type="caution">
    <text evidence="6">The sequence shown here is derived from an EMBL/GenBank/DDBJ whole genome shotgun (WGS) entry which is preliminary data.</text>
</comment>